<dbReference type="InterPro" id="IPR011663">
    <property type="entry name" value="UTRA"/>
</dbReference>
<dbReference type="RefSeq" id="WP_041964423.1">
    <property type="nucleotide sequence ID" value="NZ_BASE01000012.1"/>
</dbReference>
<reference evidence="5 6" key="1">
    <citation type="submission" date="2013-06" db="EMBL/GenBank/DDBJ databases">
        <title>Whole genome shotgun sequence of Bacillus selenatarsenatis SF-1.</title>
        <authorList>
            <person name="Kuroda M."/>
            <person name="Sei K."/>
            <person name="Yamashita M."/>
            <person name="Ike M."/>
        </authorList>
    </citation>
    <scope>NUCLEOTIDE SEQUENCE [LARGE SCALE GENOMIC DNA]</scope>
    <source>
        <strain evidence="5 6">SF-1</strain>
    </source>
</reference>
<evidence type="ECO:0000313" key="6">
    <source>
        <dbReference type="Proteomes" id="UP000031014"/>
    </source>
</evidence>
<organism evidence="5 6">
    <name type="scientific">Mesobacillus selenatarsenatis (strain DSM 18680 / JCM 14380 / FERM P-15431 / SF-1)</name>
    <dbReference type="NCBI Taxonomy" id="1321606"/>
    <lineage>
        <taxon>Bacteria</taxon>
        <taxon>Bacillati</taxon>
        <taxon>Bacillota</taxon>
        <taxon>Bacilli</taxon>
        <taxon>Bacillales</taxon>
        <taxon>Bacillaceae</taxon>
        <taxon>Mesobacillus</taxon>
    </lineage>
</organism>
<dbReference type="Proteomes" id="UP000031014">
    <property type="component" value="Unassembled WGS sequence"/>
</dbReference>
<dbReference type="SMART" id="SM00866">
    <property type="entry name" value="UTRA"/>
    <property type="match status" value="1"/>
</dbReference>
<dbReference type="Gene3D" id="1.10.10.10">
    <property type="entry name" value="Winged helix-like DNA-binding domain superfamily/Winged helix DNA-binding domain"/>
    <property type="match status" value="1"/>
</dbReference>
<dbReference type="STRING" id="1321606.SAMD00020551_0628"/>
<dbReference type="InterPro" id="IPR036388">
    <property type="entry name" value="WH-like_DNA-bd_sf"/>
</dbReference>
<dbReference type="GO" id="GO:0003677">
    <property type="term" value="F:DNA binding"/>
    <property type="evidence" value="ECO:0007669"/>
    <property type="project" value="UniProtKB-KW"/>
</dbReference>
<dbReference type="InterPro" id="IPR050679">
    <property type="entry name" value="Bact_HTH_transcr_reg"/>
</dbReference>
<gene>
    <name evidence="5" type="ORF">SAMD00020551_0628</name>
</gene>
<dbReference type="GO" id="GO:0003700">
    <property type="term" value="F:DNA-binding transcription factor activity"/>
    <property type="evidence" value="ECO:0007669"/>
    <property type="project" value="InterPro"/>
</dbReference>
<proteinExistence type="predicted"/>
<dbReference type="OrthoDB" id="9815017at2"/>
<keyword evidence="2" id="KW-0238">DNA-binding</keyword>
<dbReference type="GO" id="GO:0045892">
    <property type="term" value="P:negative regulation of DNA-templated transcription"/>
    <property type="evidence" value="ECO:0007669"/>
    <property type="project" value="TreeGrafter"/>
</dbReference>
<evidence type="ECO:0000259" key="4">
    <source>
        <dbReference type="PROSITE" id="PS50949"/>
    </source>
</evidence>
<dbReference type="SUPFAM" id="SSF64288">
    <property type="entry name" value="Chorismate lyase-like"/>
    <property type="match status" value="1"/>
</dbReference>
<evidence type="ECO:0000256" key="3">
    <source>
        <dbReference type="ARBA" id="ARBA00023163"/>
    </source>
</evidence>
<dbReference type="PANTHER" id="PTHR44846:SF1">
    <property type="entry name" value="MANNOSYL-D-GLYCERATE TRANSPORT_METABOLISM SYSTEM REPRESSOR MNGR-RELATED"/>
    <property type="match status" value="1"/>
</dbReference>
<dbReference type="CDD" id="cd07377">
    <property type="entry name" value="WHTH_GntR"/>
    <property type="match status" value="1"/>
</dbReference>
<keyword evidence="1" id="KW-0805">Transcription regulation</keyword>
<dbReference type="SUPFAM" id="SSF46785">
    <property type="entry name" value="Winged helix' DNA-binding domain"/>
    <property type="match status" value="1"/>
</dbReference>
<dbReference type="InterPro" id="IPR028978">
    <property type="entry name" value="Chorismate_lyase_/UTRA_dom_sf"/>
</dbReference>
<dbReference type="SMART" id="SM00345">
    <property type="entry name" value="HTH_GNTR"/>
    <property type="match status" value="1"/>
</dbReference>
<comment type="caution">
    <text evidence="5">The sequence shown here is derived from an EMBL/GenBank/DDBJ whole genome shotgun (WGS) entry which is preliminary data.</text>
</comment>
<evidence type="ECO:0000313" key="5">
    <source>
        <dbReference type="EMBL" id="GAM12493.1"/>
    </source>
</evidence>
<feature type="domain" description="HTH gntR-type" evidence="4">
    <location>
        <begin position="10"/>
        <end position="76"/>
    </location>
</feature>
<dbReference type="InterPro" id="IPR000524">
    <property type="entry name" value="Tscrpt_reg_HTH_GntR"/>
</dbReference>
<protein>
    <submittedName>
        <fullName evidence="5">Predicted transcriptional regulator of N-acetylglucosamine utilization, GntR family</fullName>
    </submittedName>
</protein>
<dbReference type="PROSITE" id="PS50949">
    <property type="entry name" value="HTH_GNTR"/>
    <property type="match status" value="1"/>
</dbReference>
<dbReference type="Gene3D" id="3.40.1410.10">
    <property type="entry name" value="Chorismate lyase-like"/>
    <property type="match status" value="1"/>
</dbReference>
<dbReference type="Pfam" id="PF07702">
    <property type="entry name" value="UTRA"/>
    <property type="match status" value="1"/>
</dbReference>
<evidence type="ECO:0000256" key="1">
    <source>
        <dbReference type="ARBA" id="ARBA00023015"/>
    </source>
</evidence>
<keyword evidence="6" id="KW-1185">Reference proteome</keyword>
<evidence type="ECO:0000256" key="2">
    <source>
        <dbReference type="ARBA" id="ARBA00023125"/>
    </source>
</evidence>
<dbReference type="Pfam" id="PF00392">
    <property type="entry name" value="GntR"/>
    <property type="match status" value="1"/>
</dbReference>
<dbReference type="PRINTS" id="PR00035">
    <property type="entry name" value="HTHGNTR"/>
</dbReference>
<name>A0A0A8WXY1_MESS1</name>
<dbReference type="EMBL" id="BASE01000012">
    <property type="protein sequence ID" value="GAM12493.1"/>
    <property type="molecule type" value="Genomic_DNA"/>
</dbReference>
<accession>A0A0A8WXY1</accession>
<dbReference type="InterPro" id="IPR036390">
    <property type="entry name" value="WH_DNA-bd_sf"/>
</dbReference>
<dbReference type="PANTHER" id="PTHR44846">
    <property type="entry name" value="MANNOSYL-D-GLYCERATE TRANSPORT/METABOLISM SYSTEM REPRESSOR MNGR-RELATED"/>
    <property type="match status" value="1"/>
</dbReference>
<sequence length="241" mass="27867">MVEIDVDNPIPYHVQIKNLLRKEILEGQYKEKIPSERELMNRFSVSRTTVREAITHLVNDGVLTKVHGKGTYISPKRPIEEWLNSLHSLTETVRKMGMRPGSVLLNSGMMTKPRYFADKIGEKEFFTIERLRTADGNPIAIERHYYSREIGQQLSKHDLETSAIYELIEKKLGIELHQAEQFISCKKISDMDAENLGIPKGINVLCVERLIKGADGKPIELYISYYKPDMYVFRVNTKRQK</sequence>
<dbReference type="AlphaFoldDB" id="A0A0A8WXY1"/>
<keyword evidence="3" id="KW-0804">Transcription</keyword>